<dbReference type="RefSeq" id="WP_073119135.1">
    <property type="nucleotide sequence ID" value="NZ_BMEN01000002.1"/>
</dbReference>
<dbReference type="GO" id="GO:0016757">
    <property type="term" value="F:glycosyltransferase activity"/>
    <property type="evidence" value="ECO:0007669"/>
    <property type="project" value="InterPro"/>
</dbReference>
<keyword evidence="4" id="KW-1185">Reference proteome</keyword>
<feature type="domain" description="Glycosyltransferase subfamily 4-like N-terminal" evidence="2">
    <location>
        <begin position="16"/>
        <end position="117"/>
    </location>
</feature>
<dbReference type="STRING" id="1195760.SAMN05444281_1112"/>
<dbReference type="AlphaFoldDB" id="A0A1M5U9H8"/>
<proteinExistence type="predicted"/>
<feature type="domain" description="Glycosyl transferase family 1" evidence="1">
    <location>
        <begin position="176"/>
        <end position="329"/>
    </location>
</feature>
<dbReference type="EMBL" id="FQXQ01000002">
    <property type="protein sequence ID" value="SHH59568.1"/>
    <property type="molecule type" value="Genomic_DNA"/>
</dbReference>
<dbReference type="InterPro" id="IPR028098">
    <property type="entry name" value="Glyco_trans_4-like_N"/>
</dbReference>
<keyword evidence="3" id="KW-0808">Transferase</keyword>
<reference evidence="4" key="1">
    <citation type="submission" date="2016-11" db="EMBL/GenBank/DDBJ databases">
        <authorList>
            <person name="Varghese N."/>
            <person name="Submissions S."/>
        </authorList>
    </citation>
    <scope>NUCLEOTIDE SEQUENCE [LARGE SCALE GENOMIC DNA]</scope>
    <source>
        <strain evidence="4">DSM 100572</strain>
    </source>
</reference>
<evidence type="ECO:0000313" key="3">
    <source>
        <dbReference type="EMBL" id="SHH59568.1"/>
    </source>
</evidence>
<evidence type="ECO:0000259" key="2">
    <source>
        <dbReference type="Pfam" id="PF13439"/>
    </source>
</evidence>
<dbReference type="Pfam" id="PF00534">
    <property type="entry name" value="Glycos_transf_1"/>
    <property type="match status" value="1"/>
</dbReference>
<sequence length="358" mass="40434">MSKPLNVIHIIDSLAVGGAEMMAVNITNGLPKYGVASHICVTRAEGLLKEKISKEVGYVFLNKQGIIDVKALLKLKNYIKKHKIKLIHAHSSSFFIAVLIKLLTPKAKIVWHDHYGKAEQIKVRKSIVLKIASLFFCQIISVNQILVNWAKEKLICKKIKFLANFATINKTVHKTHLNGVEGKRIACVAAFRSQKDHFNLLQAFTFIKNKYPEWTLHLIGEKHNNIYSKQIDAVIEDKGLENNVYFYGSCLDIKYILNQSTIGVLSSNSEGLPVSLLEYGLVGLPVVVTNVGDCKKVVNNYGLVVEKEDALALAKALEKYILDENLRRSKATQFQKHIFENYSEKAYFSKLINIYQEC</sequence>
<dbReference type="Gene3D" id="3.40.50.2000">
    <property type="entry name" value="Glycogen Phosphorylase B"/>
    <property type="match status" value="2"/>
</dbReference>
<dbReference type="SUPFAM" id="SSF53756">
    <property type="entry name" value="UDP-Glycosyltransferase/glycogen phosphorylase"/>
    <property type="match status" value="1"/>
</dbReference>
<evidence type="ECO:0000313" key="4">
    <source>
        <dbReference type="Proteomes" id="UP000184109"/>
    </source>
</evidence>
<dbReference type="PANTHER" id="PTHR12526">
    <property type="entry name" value="GLYCOSYLTRANSFERASE"/>
    <property type="match status" value="1"/>
</dbReference>
<evidence type="ECO:0000259" key="1">
    <source>
        <dbReference type="Pfam" id="PF00534"/>
    </source>
</evidence>
<gene>
    <name evidence="3" type="ORF">SAMN05444281_1112</name>
</gene>
<dbReference type="InterPro" id="IPR001296">
    <property type="entry name" value="Glyco_trans_1"/>
</dbReference>
<dbReference type="OrthoDB" id="823685at2"/>
<dbReference type="Proteomes" id="UP000184109">
    <property type="component" value="Unassembled WGS sequence"/>
</dbReference>
<organism evidence="3 4">
    <name type="scientific">Wenyingzhuangia marina</name>
    <dbReference type="NCBI Taxonomy" id="1195760"/>
    <lineage>
        <taxon>Bacteria</taxon>
        <taxon>Pseudomonadati</taxon>
        <taxon>Bacteroidota</taxon>
        <taxon>Flavobacteriia</taxon>
        <taxon>Flavobacteriales</taxon>
        <taxon>Flavobacteriaceae</taxon>
        <taxon>Wenyingzhuangia</taxon>
    </lineage>
</organism>
<name>A0A1M5U9H8_9FLAO</name>
<dbReference type="Pfam" id="PF13439">
    <property type="entry name" value="Glyco_transf_4"/>
    <property type="match status" value="1"/>
</dbReference>
<accession>A0A1M5U9H8</accession>
<protein>
    <submittedName>
        <fullName evidence="3">Glycosyltransferase involved in cell wall bisynthesis</fullName>
    </submittedName>
</protein>